<name>A3ZPJ9_9BACT</name>
<comment type="caution">
    <text evidence="1">The sequence shown here is derived from an EMBL/GenBank/DDBJ whole genome shotgun (WGS) entry which is preliminary data.</text>
</comment>
<sequence length="122" mass="14818">MVSLLLLFMAIPQESAAIDQVDLIEVNHLYDQQGRHVIDQLIFWDWDRDRFQIRAWRLIKSDSQLPLRDWNRGGYVCYWRDGQQLRKVYAPQRCETWTSYDPEVRQRELLPLEQRAELSRVR</sequence>
<protein>
    <submittedName>
        <fullName evidence="1">Uncharacterized protein</fullName>
    </submittedName>
</protein>
<dbReference type="RefSeq" id="WP_002653668.1">
    <property type="nucleotide sequence ID" value="NZ_CH672376.1"/>
</dbReference>
<dbReference type="STRING" id="314230.DSM3645_28887"/>
<evidence type="ECO:0000313" key="1">
    <source>
        <dbReference type="EMBL" id="EAQ81677.1"/>
    </source>
</evidence>
<organism evidence="1 2">
    <name type="scientific">Blastopirellula marina DSM 3645</name>
    <dbReference type="NCBI Taxonomy" id="314230"/>
    <lineage>
        <taxon>Bacteria</taxon>
        <taxon>Pseudomonadati</taxon>
        <taxon>Planctomycetota</taxon>
        <taxon>Planctomycetia</taxon>
        <taxon>Pirellulales</taxon>
        <taxon>Pirellulaceae</taxon>
        <taxon>Blastopirellula</taxon>
    </lineage>
</organism>
<accession>A3ZPJ9</accession>
<gene>
    <name evidence="1" type="ORF">DSM3645_28887</name>
</gene>
<dbReference type="EMBL" id="AANZ01000004">
    <property type="protein sequence ID" value="EAQ81677.1"/>
    <property type="molecule type" value="Genomic_DNA"/>
</dbReference>
<dbReference type="HOGENOM" id="CLU_1853356_0_0_0"/>
<dbReference type="OrthoDB" id="272082at2"/>
<dbReference type="Proteomes" id="UP000004358">
    <property type="component" value="Unassembled WGS sequence"/>
</dbReference>
<dbReference type="AlphaFoldDB" id="A3ZPJ9"/>
<proteinExistence type="predicted"/>
<reference evidence="1 2" key="1">
    <citation type="submission" date="2006-02" db="EMBL/GenBank/DDBJ databases">
        <authorList>
            <person name="Amann R."/>
            <person name="Ferriera S."/>
            <person name="Johnson J."/>
            <person name="Kravitz S."/>
            <person name="Halpern A."/>
            <person name="Remington K."/>
            <person name="Beeson K."/>
            <person name="Tran B."/>
            <person name="Rogers Y.-H."/>
            <person name="Friedman R."/>
            <person name="Venter J.C."/>
        </authorList>
    </citation>
    <scope>NUCLEOTIDE SEQUENCE [LARGE SCALE GENOMIC DNA]</scope>
    <source>
        <strain evidence="1 2">DSM 3645</strain>
    </source>
</reference>
<evidence type="ECO:0000313" key="2">
    <source>
        <dbReference type="Proteomes" id="UP000004358"/>
    </source>
</evidence>